<gene>
    <name evidence="1" type="ORF">K3G42_009324</name>
</gene>
<proteinExistence type="predicted"/>
<reference evidence="1" key="1">
    <citation type="submission" date="2021-08" db="EMBL/GenBank/DDBJ databases">
        <title>The first chromosome-level gecko genome reveals the dynamic sex chromosomes of Neotropical dwarf geckos (Sphaerodactylidae: Sphaerodactylus).</title>
        <authorList>
            <person name="Pinto B.J."/>
            <person name="Keating S.E."/>
            <person name="Gamble T."/>
        </authorList>
    </citation>
    <scope>NUCLEOTIDE SEQUENCE</scope>
    <source>
        <strain evidence="1">TG3544</strain>
    </source>
</reference>
<dbReference type="Proteomes" id="UP000827872">
    <property type="component" value="Linkage Group LG03"/>
</dbReference>
<sequence length="170" mass="18821">MTSALLKAEVQLWSFVQCPNPFTSNSFLLLAAFPCQLLVHLSLILSPVLGDHVYSSRVGTVLGEPFLLSSESALPRTQVLDEYLLCKLHLQQSQMHRLPLHLHLHQLLLPGAASSASSTVLMAPPPPFFLQTLNLLGLRLGTEQTVQRSSEHRQQPGKRHACTSKIERVT</sequence>
<keyword evidence="2" id="KW-1185">Reference proteome</keyword>
<organism evidence="1 2">
    <name type="scientific">Sphaerodactylus townsendi</name>
    <dbReference type="NCBI Taxonomy" id="933632"/>
    <lineage>
        <taxon>Eukaryota</taxon>
        <taxon>Metazoa</taxon>
        <taxon>Chordata</taxon>
        <taxon>Craniata</taxon>
        <taxon>Vertebrata</taxon>
        <taxon>Euteleostomi</taxon>
        <taxon>Lepidosauria</taxon>
        <taxon>Squamata</taxon>
        <taxon>Bifurcata</taxon>
        <taxon>Gekkota</taxon>
        <taxon>Sphaerodactylidae</taxon>
        <taxon>Sphaerodactylus</taxon>
    </lineage>
</organism>
<protein>
    <submittedName>
        <fullName evidence="1">Uncharacterized protein</fullName>
    </submittedName>
</protein>
<evidence type="ECO:0000313" key="1">
    <source>
        <dbReference type="EMBL" id="KAH7991707.1"/>
    </source>
</evidence>
<name>A0ACB8EGH8_9SAUR</name>
<dbReference type="EMBL" id="CM037616">
    <property type="protein sequence ID" value="KAH7991707.1"/>
    <property type="molecule type" value="Genomic_DNA"/>
</dbReference>
<evidence type="ECO:0000313" key="2">
    <source>
        <dbReference type="Proteomes" id="UP000827872"/>
    </source>
</evidence>
<accession>A0ACB8EGH8</accession>
<comment type="caution">
    <text evidence="1">The sequence shown here is derived from an EMBL/GenBank/DDBJ whole genome shotgun (WGS) entry which is preliminary data.</text>
</comment>